<protein>
    <recommendedName>
        <fullName evidence="4">PDZ domain-containing protein</fullName>
    </recommendedName>
</protein>
<dbReference type="InterPro" id="IPR014721">
    <property type="entry name" value="Ribsml_uS5_D2-typ_fold_subgr"/>
</dbReference>
<accession>A0ABS3WD58</accession>
<keyword evidence="1" id="KW-0812">Transmembrane</keyword>
<name>A0ABS3WD58_9BACL</name>
<evidence type="ECO:0000313" key="2">
    <source>
        <dbReference type="EMBL" id="MBO7746242.1"/>
    </source>
</evidence>
<keyword evidence="1" id="KW-0472">Membrane</keyword>
<dbReference type="Gene3D" id="3.30.230.10">
    <property type="match status" value="1"/>
</dbReference>
<evidence type="ECO:0000313" key="3">
    <source>
        <dbReference type="Proteomes" id="UP000670947"/>
    </source>
</evidence>
<keyword evidence="3" id="KW-1185">Reference proteome</keyword>
<sequence length="260" mass="28702">MPIRPVKRKRTPASHWIVALTLLLLPMAVGLFFYLPRYYSFTAPGDIVSVRDIGVKGSVHFVYVREGIARNRYEKYALVRSFPDAEFTRVDASAEDAYGDLLGVEQDMKNDTIKHALDSAAELSAKPSTPDQRESRLQSLIGQTAQYYGDSIGLMLGIGLYEESHGLDFSRGGQYTIAGTGTLEADQTVGSVGAIRDKLRTAEAEGADFFFVPKDEADFPYIGPSNEEEARRTAQELHLRLHVVPVSTLQEAIACLKTIP</sequence>
<dbReference type="Proteomes" id="UP000670947">
    <property type="component" value="Unassembled WGS sequence"/>
</dbReference>
<keyword evidence="1" id="KW-1133">Transmembrane helix</keyword>
<dbReference type="SUPFAM" id="SSF54211">
    <property type="entry name" value="Ribosomal protein S5 domain 2-like"/>
    <property type="match status" value="1"/>
</dbReference>
<gene>
    <name evidence="2" type="ORF">I8J29_18700</name>
</gene>
<comment type="caution">
    <text evidence="2">The sequence shown here is derived from an EMBL/GenBank/DDBJ whole genome shotgun (WGS) entry which is preliminary data.</text>
</comment>
<proteinExistence type="predicted"/>
<dbReference type="InterPro" id="IPR020568">
    <property type="entry name" value="Ribosomal_Su5_D2-typ_SF"/>
</dbReference>
<evidence type="ECO:0000256" key="1">
    <source>
        <dbReference type="SAM" id="Phobius"/>
    </source>
</evidence>
<organism evidence="2 3">
    <name type="scientific">Paenibacillus artemisiicola</name>
    <dbReference type="NCBI Taxonomy" id="1172618"/>
    <lineage>
        <taxon>Bacteria</taxon>
        <taxon>Bacillati</taxon>
        <taxon>Bacillota</taxon>
        <taxon>Bacilli</taxon>
        <taxon>Bacillales</taxon>
        <taxon>Paenibacillaceae</taxon>
        <taxon>Paenibacillus</taxon>
    </lineage>
</organism>
<feature type="transmembrane region" description="Helical" evidence="1">
    <location>
        <begin position="12"/>
        <end position="35"/>
    </location>
</feature>
<evidence type="ECO:0008006" key="4">
    <source>
        <dbReference type="Google" id="ProtNLM"/>
    </source>
</evidence>
<dbReference type="RefSeq" id="WP_208849030.1">
    <property type="nucleotide sequence ID" value="NZ_JAGGDJ010000016.1"/>
</dbReference>
<reference evidence="2 3" key="1">
    <citation type="submission" date="2021-03" db="EMBL/GenBank/DDBJ databases">
        <title>Paenibacillus artemisicola MWE-103 whole genome sequence.</title>
        <authorList>
            <person name="Ham Y.J."/>
        </authorList>
    </citation>
    <scope>NUCLEOTIDE SEQUENCE [LARGE SCALE GENOMIC DNA]</scope>
    <source>
        <strain evidence="2 3">MWE-103</strain>
    </source>
</reference>
<dbReference type="EMBL" id="JAGGDJ010000016">
    <property type="protein sequence ID" value="MBO7746242.1"/>
    <property type="molecule type" value="Genomic_DNA"/>
</dbReference>